<feature type="compositionally biased region" description="Basic and acidic residues" evidence="1">
    <location>
        <begin position="142"/>
        <end position="156"/>
    </location>
</feature>
<name>A0A9J6H283_HAELO</name>
<sequence>MIFPAIPSPLYEERLGITATDGAESEQLRYPRGDCNLSSRRAARPRLFSFSLSTLCTREATSSTAAHRGKNEGRKAAPPPAALISLPTRRRLACPALWEDAEFPGTPSDAPTRRSLDSWRTGERTSLLHLRPPRRATPRWRTNKEASSRRREENKETIDEIWPRDRRTAITSGHRGSSYCRLL</sequence>
<gene>
    <name evidence="2" type="ORF">HPB48_010552</name>
</gene>
<accession>A0A9J6H283</accession>
<dbReference type="Proteomes" id="UP000821853">
    <property type="component" value="Chromosome 9"/>
</dbReference>
<evidence type="ECO:0000313" key="3">
    <source>
        <dbReference type="Proteomes" id="UP000821853"/>
    </source>
</evidence>
<reference evidence="2 3" key="1">
    <citation type="journal article" date="2020" name="Cell">
        <title>Large-Scale Comparative Analyses of Tick Genomes Elucidate Their Genetic Diversity and Vector Capacities.</title>
        <authorList>
            <consortium name="Tick Genome and Microbiome Consortium (TIGMIC)"/>
            <person name="Jia N."/>
            <person name="Wang J."/>
            <person name="Shi W."/>
            <person name="Du L."/>
            <person name="Sun Y."/>
            <person name="Zhan W."/>
            <person name="Jiang J.F."/>
            <person name="Wang Q."/>
            <person name="Zhang B."/>
            <person name="Ji P."/>
            <person name="Bell-Sakyi L."/>
            <person name="Cui X.M."/>
            <person name="Yuan T.T."/>
            <person name="Jiang B.G."/>
            <person name="Yang W.F."/>
            <person name="Lam T.T."/>
            <person name="Chang Q.C."/>
            <person name="Ding S.J."/>
            <person name="Wang X.J."/>
            <person name="Zhu J.G."/>
            <person name="Ruan X.D."/>
            <person name="Zhao L."/>
            <person name="Wei J.T."/>
            <person name="Ye R.Z."/>
            <person name="Que T.C."/>
            <person name="Du C.H."/>
            <person name="Zhou Y.H."/>
            <person name="Cheng J.X."/>
            <person name="Dai P.F."/>
            <person name="Guo W.B."/>
            <person name="Han X.H."/>
            <person name="Huang E.J."/>
            <person name="Li L.F."/>
            <person name="Wei W."/>
            <person name="Gao Y.C."/>
            <person name="Liu J.Z."/>
            <person name="Shao H.Z."/>
            <person name="Wang X."/>
            <person name="Wang C.C."/>
            <person name="Yang T.C."/>
            <person name="Huo Q.B."/>
            <person name="Li W."/>
            <person name="Chen H.Y."/>
            <person name="Chen S.E."/>
            <person name="Zhou L.G."/>
            <person name="Ni X.B."/>
            <person name="Tian J.H."/>
            <person name="Sheng Y."/>
            <person name="Liu T."/>
            <person name="Pan Y.S."/>
            <person name="Xia L.Y."/>
            <person name="Li J."/>
            <person name="Zhao F."/>
            <person name="Cao W.C."/>
        </authorList>
    </citation>
    <scope>NUCLEOTIDE SEQUENCE [LARGE SCALE GENOMIC DNA]</scope>
    <source>
        <strain evidence="2">HaeL-2018</strain>
    </source>
</reference>
<feature type="region of interest" description="Disordered" evidence="1">
    <location>
        <begin position="61"/>
        <end position="80"/>
    </location>
</feature>
<organism evidence="2 3">
    <name type="scientific">Haemaphysalis longicornis</name>
    <name type="common">Bush tick</name>
    <dbReference type="NCBI Taxonomy" id="44386"/>
    <lineage>
        <taxon>Eukaryota</taxon>
        <taxon>Metazoa</taxon>
        <taxon>Ecdysozoa</taxon>
        <taxon>Arthropoda</taxon>
        <taxon>Chelicerata</taxon>
        <taxon>Arachnida</taxon>
        <taxon>Acari</taxon>
        <taxon>Parasitiformes</taxon>
        <taxon>Ixodida</taxon>
        <taxon>Ixodoidea</taxon>
        <taxon>Ixodidae</taxon>
        <taxon>Haemaphysalinae</taxon>
        <taxon>Haemaphysalis</taxon>
    </lineage>
</organism>
<evidence type="ECO:0000313" key="2">
    <source>
        <dbReference type="EMBL" id="KAH9381733.1"/>
    </source>
</evidence>
<feature type="region of interest" description="Disordered" evidence="1">
    <location>
        <begin position="102"/>
        <end position="156"/>
    </location>
</feature>
<dbReference type="EMBL" id="JABSTR010000011">
    <property type="protein sequence ID" value="KAH9381733.1"/>
    <property type="molecule type" value="Genomic_DNA"/>
</dbReference>
<protein>
    <submittedName>
        <fullName evidence="2">Uncharacterized protein</fullName>
    </submittedName>
</protein>
<proteinExistence type="predicted"/>
<feature type="compositionally biased region" description="Basic and acidic residues" evidence="1">
    <location>
        <begin position="111"/>
        <end position="123"/>
    </location>
</feature>
<dbReference type="AlphaFoldDB" id="A0A9J6H283"/>
<comment type="caution">
    <text evidence="2">The sequence shown here is derived from an EMBL/GenBank/DDBJ whole genome shotgun (WGS) entry which is preliminary data.</text>
</comment>
<dbReference type="VEuPathDB" id="VectorBase:HLOH_046447"/>
<evidence type="ECO:0000256" key="1">
    <source>
        <dbReference type="SAM" id="MobiDB-lite"/>
    </source>
</evidence>
<keyword evidence="3" id="KW-1185">Reference proteome</keyword>